<sequence>MDKAEKHGVLKYVGSVICDEDKIIRDTLKHKGRRVVTFAPLLKFKSFPLDEILQDAMELSQTALGCPVEIEFAVNMFDDPDKKDEFC</sequence>
<dbReference type="EMBL" id="UINC01226175">
    <property type="protein sequence ID" value="SVE56553.1"/>
    <property type="molecule type" value="Genomic_DNA"/>
</dbReference>
<proteinExistence type="predicted"/>
<gene>
    <name evidence="1" type="ORF">METZ01_LOCUS509407</name>
</gene>
<name>A0A383EJB9_9ZZZZ</name>
<dbReference type="AlphaFoldDB" id="A0A383EJB9"/>
<accession>A0A383EJB9</accession>
<organism evidence="1">
    <name type="scientific">marine metagenome</name>
    <dbReference type="NCBI Taxonomy" id="408172"/>
    <lineage>
        <taxon>unclassified sequences</taxon>
        <taxon>metagenomes</taxon>
        <taxon>ecological metagenomes</taxon>
    </lineage>
</organism>
<protein>
    <submittedName>
        <fullName evidence="1">Uncharacterized protein</fullName>
    </submittedName>
</protein>
<evidence type="ECO:0000313" key="1">
    <source>
        <dbReference type="EMBL" id="SVE56553.1"/>
    </source>
</evidence>
<feature type="non-terminal residue" evidence="1">
    <location>
        <position position="87"/>
    </location>
</feature>
<reference evidence="1" key="1">
    <citation type="submission" date="2018-05" db="EMBL/GenBank/DDBJ databases">
        <authorList>
            <person name="Lanie J.A."/>
            <person name="Ng W.-L."/>
            <person name="Kazmierczak K.M."/>
            <person name="Andrzejewski T.M."/>
            <person name="Davidsen T.M."/>
            <person name="Wayne K.J."/>
            <person name="Tettelin H."/>
            <person name="Glass J.I."/>
            <person name="Rusch D."/>
            <person name="Podicherti R."/>
            <person name="Tsui H.-C.T."/>
            <person name="Winkler M.E."/>
        </authorList>
    </citation>
    <scope>NUCLEOTIDE SEQUENCE</scope>
</reference>